<dbReference type="GO" id="GO:0009738">
    <property type="term" value="P:abscisic acid-activated signaling pathway"/>
    <property type="evidence" value="ECO:0007669"/>
    <property type="project" value="UniProtKB-ARBA"/>
</dbReference>
<evidence type="ECO:0000256" key="13">
    <source>
        <dbReference type="SAM" id="MobiDB-lite"/>
    </source>
</evidence>
<evidence type="ECO:0000256" key="1">
    <source>
        <dbReference type="ARBA" id="ARBA00001936"/>
    </source>
</evidence>
<dbReference type="InterPro" id="IPR015655">
    <property type="entry name" value="PP2C"/>
</dbReference>
<comment type="similarity">
    <text evidence="3 12">Belongs to the PP2C family.</text>
</comment>
<dbReference type="AlphaFoldDB" id="A0A6D2JE19"/>
<dbReference type="OrthoDB" id="10264738at2759"/>
<evidence type="ECO:0000256" key="10">
    <source>
        <dbReference type="ARBA" id="ARBA00047761"/>
    </source>
</evidence>
<gene>
    <name evidence="15" type="ORF">MERR_LOCUS25255</name>
</gene>
<dbReference type="PANTHER" id="PTHR13832:SF859">
    <property type="entry name" value="PROTEIN PHOSPHATASE 2C FAMILY PROTEIN-RELATED"/>
    <property type="match status" value="1"/>
</dbReference>
<feature type="compositionally biased region" description="Low complexity" evidence="13">
    <location>
        <begin position="42"/>
        <end position="58"/>
    </location>
</feature>
<evidence type="ECO:0000256" key="7">
    <source>
        <dbReference type="ARBA" id="ARBA00022842"/>
    </source>
</evidence>
<accession>A0A6D2JE19</accession>
<dbReference type="CDD" id="cd00143">
    <property type="entry name" value="PP2Cc"/>
    <property type="match status" value="1"/>
</dbReference>
<reference evidence="15" key="1">
    <citation type="submission" date="2020-01" db="EMBL/GenBank/DDBJ databases">
        <authorList>
            <person name="Mishra B."/>
        </authorList>
    </citation>
    <scope>NUCLEOTIDE SEQUENCE [LARGE SCALE GENOMIC DNA]</scope>
</reference>
<dbReference type="PANTHER" id="PTHR13832">
    <property type="entry name" value="PROTEIN PHOSPHATASE 2C"/>
    <property type="match status" value="1"/>
</dbReference>
<comment type="catalytic activity">
    <reaction evidence="11">
        <text>O-phospho-L-threonyl-[protein] + H2O = L-threonyl-[protein] + phosphate</text>
        <dbReference type="Rhea" id="RHEA:47004"/>
        <dbReference type="Rhea" id="RHEA-COMP:11060"/>
        <dbReference type="Rhea" id="RHEA-COMP:11605"/>
        <dbReference type="ChEBI" id="CHEBI:15377"/>
        <dbReference type="ChEBI" id="CHEBI:30013"/>
        <dbReference type="ChEBI" id="CHEBI:43474"/>
        <dbReference type="ChEBI" id="CHEBI:61977"/>
        <dbReference type="EC" id="3.1.3.16"/>
    </reaction>
</comment>
<evidence type="ECO:0000256" key="6">
    <source>
        <dbReference type="ARBA" id="ARBA00022801"/>
    </source>
</evidence>
<dbReference type="InterPro" id="IPR036457">
    <property type="entry name" value="PPM-type-like_dom_sf"/>
</dbReference>
<dbReference type="InterPro" id="IPR000222">
    <property type="entry name" value="PP2C_BS"/>
</dbReference>
<evidence type="ECO:0000256" key="5">
    <source>
        <dbReference type="ARBA" id="ARBA00022723"/>
    </source>
</evidence>
<dbReference type="GO" id="GO:0046872">
    <property type="term" value="F:metal ion binding"/>
    <property type="evidence" value="ECO:0007669"/>
    <property type="project" value="UniProtKB-KW"/>
</dbReference>
<comment type="cofactor">
    <cofactor evidence="1">
        <name>Mn(2+)</name>
        <dbReference type="ChEBI" id="CHEBI:29035"/>
    </cofactor>
</comment>
<dbReference type="Proteomes" id="UP000467841">
    <property type="component" value="Unassembled WGS sequence"/>
</dbReference>
<dbReference type="SUPFAM" id="SSF81606">
    <property type="entry name" value="PP2C-like"/>
    <property type="match status" value="1"/>
</dbReference>
<feature type="region of interest" description="Disordered" evidence="13">
    <location>
        <begin position="117"/>
        <end position="137"/>
    </location>
</feature>
<evidence type="ECO:0000256" key="8">
    <source>
        <dbReference type="ARBA" id="ARBA00022912"/>
    </source>
</evidence>
<dbReference type="SMART" id="SM00332">
    <property type="entry name" value="PP2Cc"/>
    <property type="match status" value="1"/>
</dbReference>
<dbReference type="PROSITE" id="PS51746">
    <property type="entry name" value="PPM_2"/>
    <property type="match status" value="1"/>
</dbReference>
<keyword evidence="7" id="KW-0460">Magnesium</keyword>
<sequence length="399" mass="42627">MSCSVAVCNSPVFSPSSSLFCNKTCILSSPQETICLTLSHLKPSSSSPSSPSASPKSPFRLRFQKPPTGFAPAPPLVFGSESVSASCTSQSPPGGALKRKRPTRLAIPIGPPDFVAPSSEKLVASTPREESREVEREGDGYSVYCKRGRREAMEDRFSAITNLHGDRKQAIFGVYDGHGGVKAAEFAAKNLDKNVLESVVGKRSELEIADAVKRGYLTTDAAFLSEKNVKGGSCCVTAMVSDGNLVVANAGDCRAVMSVGGAAEALSSDHRPSRDDERKRIETTGGYVDTFHGVWRIQGSLAVSRGIGDGQLKKWVIAEPETKILRIDSEHEFLILASDGLWDKVSNQEAVDIARPFCVGGGDEKKPLLVACKKLVDLSASRGSSDDISVMLIPLSQFM</sequence>
<keyword evidence="6 12" id="KW-0378">Hydrolase</keyword>
<keyword evidence="5" id="KW-0479">Metal-binding</keyword>
<keyword evidence="8 12" id="KW-0904">Protein phosphatase</keyword>
<keyword evidence="9" id="KW-0464">Manganese</keyword>
<evidence type="ECO:0000256" key="9">
    <source>
        <dbReference type="ARBA" id="ARBA00023211"/>
    </source>
</evidence>
<proteinExistence type="inferred from homology"/>
<comment type="caution">
    <text evidence="15">The sequence shown here is derived from an EMBL/GenBank/DDBJ whole genome shotgun (WGS) entry which is preliminary data.</text>
</comment>
<evidence type="ECO:0000313" key="15">
    <source>
        <dbReference type="EMBL" id="CAA7038020.1"/>
    </source>
</evidence>
<evidence type="ECO:0000313" key="16">
    <source>
        <dbReference type="Proteomes" id="UP000467841"/>
    </source>
</evidence>
<dbReference type="Gene3D" id="3.60.40.10">
    <property type="entry name" value="PPM-type phosphatase domain"/>
    <property type="match status" value="1"/>
</dbReference>
<feature type="compositionally biased region" description="Basic and acidic residues" evidence="13">
    <location>
        <begin position="127"/>
        <end position="137"/>
    </location>
</feature>
<dbReference type="FunFam" id="3.60.40.10:FF:000044">
    <property type="entry name" value="probable protein phosphatase 2C 25"/>
    <property type="match status" value="1"/>
</dbReference>
<evidence type="ECO:0000256" key="2">
    <source>
        <dbReference type="ARBA" id="ARBA00001946"/>
    </source>
</evidence>
<dbReference type="Pfam" id="PF00481">
    <property type="entry name" value="PP2C"/>
    <property type="match status" value="1"/>
</dbReference>
<evidence type="ECO:0000256" key="4">
    <source>
        <dbReference type="ARBA" id="ARBA00013081"/>
    </source>
</evidence>
<dbReference type="InterPro" id="IPR001932">
    <property type="entry name" value="PPM-type_phosphatase-like_dom"/>
</dbReference>
<evidence type="ECO:0000259" key="14">
    <source>
        <dbReference type="PROSITE" id="PS51746"/>
    </source>
</evidence>
<comment type="catalytic activity">
    <reaction evidence="10">
        <text>O-phospho-L-seryl-[protein] + H2O = L-seryl-[protein] + phosphate</text>
        <dbReference type="Rhea" id="RHEA:20629"/>
        <dbReference type="Rhea" id="RHEA-COMP:9863"/>
        <dbReference type="Rhea" id="RHEA-COMP:11604"/>
        <dbReference type="ChEBI" id="CHEBI:15377"/>
        <dbReference type="ChEBI" id="CHEBI:29999"/>
        <dbReference type="ChEBI" id="CHEBI:43474"/>
        <dbReference type="ChEBI" id="CHEBI:83421"/>
        <dbReference type="EC" id="3.1.3.16"/>
    </reaction>
</comment>
<dbReference type="GO" id="GO:0004722">
    <property type="term" value="F:protein serine/threonine phosphatase activity"/>
    <property type="evidence" value="ECO:0007669"/>
    <property type="project" value="UniProtKB-EC"/>
</dbReference>
<evidence type="ECO:0000256" key="11">
    <source>
        <dbReference type="ARBA" id="ARBA00048336"/>
    </source>
</evidence>
<comment type="cofactor">
    <cofactor evidence="2">
        <name>Mg(2+)</name>
        <dbReference type="ChEBI" id="CHEBI:18420"/>
    </cofactor>
</comment>
<dbReference type="PROSITE" id="PS01032">
    <property type="entry name" value="PPM_1"/>
    <property type="match status" value="1"/>
</dbReference>
<evidence type="ECO:0000256" key="12">
    <source>
        <dbReference type="RuleBase" id="RU003465"/>
    </source>
</evidence>
<dbReference type="EC" id="3.1.3.16" evidence="4"/>
<protein>
    <recommendedName>
        <fullName evidence="4">protein-serine/threonine phosphatase</fullName>
        <ecNumber evidence="4">3.1.3.16</ecNumber>
    </recommendedName>
</protein>
<keyword evidence="16" id="KW-1185">Reference proteome</keyword>
<feature type="region of interest" description="Disordered" evidence="13">
    <location>
        <begin position="41"/>
        <end position="62"/>
    </location>
</feature>
<dbReference type="EMBL" id="CACVBM020001185">
    <property type="protein sequence ID" value="CAA7038020.1"/>
    <property type="molecule type" value="Genomic_DNA"/>
</dbReference>
<feature type="domain" description="PPM-type phosphatase" evidence="14">
    <location>
        <begin position="140"/>
        <end position="395"/>
    </location>
</feature>
<evidence type="ECO:0000256" key="3">
    <source>
        <dbReference type="ARBA" id="ARBA00006702"/>
    </source>
</evidence>
<organism evidence="15 16">
    <name type="scientific">Microthlaspi erraticum</name>
    <dbReference type="NCBI Taxonomy" id="1685480"/>
    <lineage>
        <taxon>Eukaryota</taxon>
        <taxon>Viridiplantae</taxon>
        <taxon>Streptophyta</taxon>
        <taxon>Embryophyta</taxon>
        <taxon>Tracheophyta</taxon>
        <taxon>Spermatophyta</taxon>
        <taxon>Magnoliopsida</taxon>
        <taxon>eudicotyledons</taxon>
        <taxon>Gunneridae</taxon>
        <taxon>Pentapetalae</taxon>
        <taxon>rosids</taxon>
        <taxon>malvids</taxon>
        <taxon>Brassicales</taxon>
        <taxon>Brassicaceae</taxon>
        <taxon>Coluteocarpeae</taxon>
        <taxon>Microthlaspi</taxon>
    </lineage>
</organism>
<name>A0A6D2JE19_9BRAS</name>